<evidence type="ECO:0000256" key="4">
    <source>
        <dbReference type="ARBA" id="ARBA00023235"/>
    </source>
</evidence>
<reference evidence="7" key="1">
    <citation type="submission" date="2020-05" db="EMBL/GenBank/DDBJ databases">
        <authorList>
            <person name="Chiriac C."/>
            <person name="Salcher M."/>
            <person name="Ghai R."/>
            <person name="Kavagutti S V."/>
        </authorList>
    </citation>
    <scope>NUCLEOTIDE SEQUENCE</scope>
</reference>
<evidence type="ECO:0000313" key="12">
    <source>
        <dbReference type="EMBL" id="CAB4947782.1"/>
    </source>
</evidence>
<proteinExistence type="inferred from homology"/>
<dbReference type="EC" id="5.4.4.2" evidence="3"/>
<evidence type="ECO:0000313" key="8">
    <source>
        <dbReference type="EMBL" id="CAB4665884.1"/>
    </source>
</evidence>
<evidence type="ECO:0000313" key="13">
    <source>
        <dbReference type="EMBL" id="CAB4977325.1"/>
    </source>
</evidence>
<dbReference type="PANTHER" id="PTHR42839">
    <property type="entry name" value="ISOCHORISMATE SYNTHASE ENTC"/>
    <property type="match status" value="1"/>
</dbReference>
<dbReference type="EMBL" id="CAFBQY010000003">
    <property type="protein sequence ID" value="CAB5070512.1"/>
    <property type="molecule type" value="Genomic_DNA"/>
</dbReference>
<comment type="similarity">
    <text evidence="2">Belongs to the isochorismate synthase family.</text>
</comment>
<evidence type="ECO:0000256" key="2">
    <source>
        <dbReference type="ARBA" id="ARBA00005297"/>
    </source>
</evidence>
<dbReference type="EMBL" id="CAFAAN010000001">
    <property type="protein sequence ID" value="CAB4792569.1"/>
    <property type="molecule type" value="Genomic_DNA"/>
</dbReference>
<evidence type="ECO:0000256" key="5">
    <source>
        <dbReference type="ARBA" id="ARBA00041564"/>
    </source>
</evidence>
<evidence type="ECO:0000313" key="14">
    <source>
        <dbReference type="EMBL" id="CAB5020164.1"/>
    </source>
</evidence>
<evidence type="ECO:0000313" key="11">
    <source>
        <dbReference type="EMBL" id="CAB4839460.1"/>
    </source>
</evidence>
<evidence type="ECO:0000313" key="10">
    <source>
        <dbReference type="EMBL" id="CAB4792569.1"/>
    </source>
</evidence>
<dbReference type="EMBL" id="CAEZZH010000003">
    <property type="protein sequence ID" value="CAB4749799.1"/>
    <property type="molecule type" value="Genomic_DNA"/>
</dbReference>
<dbReference type="EMBL" id="CAFAZW010000001">
    <property type="protein sequence ID" value="CAB4839460.1"/>
    <property type="molecule type" value="Genomic_DNA"/>
</dbReference>
<organism evidence="7">
    <name type="scientific">freshwater metagenome</name>
    <dbReference type="NCBI Taxonomy" id="449393"/>
    <lineage>
        <taxon>unclassified sequences</taxon>
        <taxon>metagenomes</taxon>
        <taxon>ecological metagenomes</taxon>
    </lineage>
</organism>
<dbReference type="NCBIfam" id="TIGR00543">
    <property type="entry name" value="isochor_syn"/>
    <property type="match status" value="1"/>
</dbReference>
<accession>A0A6J6FTZ4</accession>
<dbReference type="EMBL" id="CAFBNM010000003">
    <property type="protein sequence ID" value="CAB4947782.1"/>
    <property type="molecule type" value="Genomic_DNA"/>
</dbReference>
<evidence type="ECO:0000256" key="3">
    <source>
        <dbReference type="ARBA" id="ARBA00012824"/>
    </source>
</evidence>
<dbReference type="EMBL" id="CAEZUM010000004">
    <property type="protein sequence ID" value="CAB4592191.1"/>
    <property type="molecule type" value="Genomic_DNA"/>
</dbReference>
<dbReference type="GO" id="GO:0009697">
    <property type="term" value="P:salicylic acid biosynthetic process"/>
    <property type="evidence" value="ECO:0007669"/>
    <property type="project" value="TreeGrafter"/>
</dbReference>
<dbReference type="InterPro" id="IPR004561">
    <property type="entry name" value="IsoChor_synthase"/>
</dbReference>
<keyword evidence="4" id="KW-0413">Isomerase</keyword>
<dbReference type="InterPro" id="IPR005801">
    <property type="entry name" value="ADC_synthase"/>
</dbReference>
<dbReference type="Gene3D" id="3.60.120.10">
    <property type="entry name" value="Anthranilate synthase"/>
    <property type="match status" value="1"/>
</dbReference>
<evidence type="ECO:0000313" key="7">
    <source>
        <dbReference type="EMBL" id="CAB4592191.1"/>
    </source>
</evidence>
<evidence type="ECO:0000256" key="1">
    <source>
        <dbReference type="ARBA" id="ARBA00000799"/>
    </source>
</evidence>
<protein>
    <recommendedName>
        <fullName evidence="3">isochorismate synthase</fullName>
        <ecNumber evidence="3">5.4.4.2</ecNumber>
    </recommendedName>
    <alternativeName>
        <fullName evidence="5">Isochorismate mutase</fullName>
    </alternativeName>
</protein>
<dbReference type="InterPro" id="IPR015890">
    <property type="entry name" value="Chorismate_C"/>
</dbReference>
<dbReference type="AlphaFoldDB" id="A0A6J6FTZ4"/>
<comment type="catalytic activity">
    <reaction evidence="1">
        <text>chorismate = isochorismate</text>
        <dbReference type="Rhea" id="RHEA:18985"/>
        <dbReference type="ChEBI" id="CHEBI:29748"/>
        <dbReference type="ChEBI" id="CHEBI:29780"/>
        <dbReference type="EC" id="5.4.4.2"/>
    </reaction>
</comment>
<dbReference type="EMBL" id="CAFBPO010000007">
    <property type="protein sequence ID" value="CAB5020164.1"/>
    <property type="molecule type" value="Genomic_DNA"/>
</dbReference>
<dbReference type="PANTHER" id="PTHR42839:SF1">
    <property type="entry name" value="ISOCHORISMATE SYNTHASE MENF"/>
    <property type="match status" value="1"/>
</dbReference>
<dbReference type="Pfam" id="PF00425">
    <property type="entry name" value="Chorismate_bind"/>
    <property type="match status" value="1"/>
</dbReference>
<evidence type="ECO:0000259" key="6">
    <source>
        <dbReference type="Pfam" id="PF00425"/>
    </source>
</evidence>
<dbReference type="SUPFAM" id="SSF56322">
    <property type="entry name" value="ADC synthase"/>
    <property type="match status" value="1"/>
</dbReference>
<evidence type="ECO:0000313" key="9">
    <source>
        <dbReference type="EMBL" id="CAB4749799.1"/>
    </source>
</evidence>
<dbReference type="EMBL" id="CAFBOO010000001">
    <property type="protein sequence ID" value="CAB4977325.1"/>
    <property type="molecule type" value="Genomic_DNA"/>
</dbReference>
<evidence type="ECO:0000313" key="15">
    <source>
        <dbReference type="EMBL" id="CAB5070512.1"/>
    </source>
</evidence>
<gene>
    <name evidence="7" type="ORF">UFOPK1824_00127</name>
    <name evidence="8" type="ORF">UFOPK2340_00120</name>
    <name evidence="9" type="ORF">UFOPK2850_00323</name>
    <name evidence="10" type="ORF">UFOPK3027_00038</name>
    <name evidence="11" type="ORF">UFOPK3256_00088</name>
    <name evidence="12" type="ORF">UFOPK3827_00341</name>
    <name evidence="13" type="ORF">UFOPK3982_00187</name>
    <name evidence="14" type="ORF">UFOPK4120_00800</name>
    <name evidence="15" type="ORF">UFOPK4404_00353</name>
</gene>
<sequence length="406" mass="43953">MPSLIPVTSARLGEHLPLLDLLPEDAPLSWVRGGDGLVGWGSYATTVVKGANRFADARKWWHQQLEKFAIADSVHLSGTGPVLFASFSFDPDEESVLVIPKIVVGMRNGSSWITWIGDQPQPALQEEKQVLADAEFNWGDGSLSPAEWQLRVAKAIDEIEKSELEKVVLARDLIVNSHRPIDARKILRNLSAEYPSTWVFAVDGLVGATPELLLRLSRGMVTSRVLAGTISKTGNDEKDLALAASLARSSKDLEEHEYAVRSVADALDPFCTSTNVPESPFVLHLANVMHLATDVTGALIESMKNVDAFTILEKLHPSAAVCGTPTNIASKLIKRIEGMSRGRYAGPVGWLDARGDGELGIALRCGQIKDNEIQIYAGCGIVAGSNPEKELTESNAKFAPMRSALN</sequence>
<name>A0A6J6FTZ4_9ZZZZ</name>
<dbReference type="EMBL" id="CAEZXC010000004">
    <property type="protein sequence ID" value="CAB4665884.1"/>
    <property type="molecule type" value="Genomic_DNA"/>
</dbReference>
<feature type="domain" description="Chorismate-utilising enzyme C-terminal" evidence="6">
    <location>
        <begin position="146"/>
        <end position="397"/>
    </location>
</feature>
<dbReference type="GO" id="GO:0008909">
    <property type="term" value="F:isochorismate synthase activity"/>
    <property type="evidence" value="ECO:0007669"/>
    <property type="project" value="UniProtKB-EC"/>
</dbReference>